<name>A0A2U8QVE8_9FLAO</name>
<dbReference type="Proteomes" id="UP000245429">
    <property type="component" value="Chromosome"/>
</dbReference>
<evidence type="ECO:0000256" key="2">
    <source>
        <dbReference type="ARBA" id="ARBA00022908"/>
    </source>
</evidence>
<evidence type="ECO:0008006" key="11">
    <source>
        <dbReference type="Google" id="ProtNLM"/>
    </source>
</evidence>
<dbReference type="OrthoDB" id="9801717at2"/>
<keyword evidence="2" id="KW-0229">DNA integration</keyword>
<organism evidence="8 10">
    <name type="scientific">Flavobacterium sediminis</name>
    <dbReference type="NCBI Taxonomy" id="2201181"/>
    <lineage>
        <taxon>Bacteria</taxon>
        <taxon>Pseudomonadati</taxon>
        <taxon>Bacteroidota</taxon>
        <taxon>Flavobacteriia</taxon>
        <taxon>Flavobacteriales</taxon>
        <taxon>Flavobacteriaceae</taxon>
        <taxon>Flavobacterium</taxon>
    </lineage>
</organism>
<dbReference type="AlphaFoldDB" id="A0A2U8QVE8"/>
<evidence type="ECO:0000313" key="9">
    <source>
        <dbReference type="EMBL" id="AWM14189.1"/>
    </source>
</evidence>
<dbReference type="GO" id="GO:0003677">
    <property type="term" value="F:DNA binding"/>
    <property type="evidence" value="ECO:0007669"/>
    <property type="project" value="UniProtKB-UniRule"/>
</dbReference>
<dbReference type="InterPro" id="IPR013762">
    <property type="entry name" value="Integrase-like_cat_sf"/>
</dbReference>
<dbReference type="SUPFAM" id="SSF56349">
    <property type="entry name" value="DNA breaking-rejoining enzymes"/>
    <property type="match status" value="1"/>
</dbReference>
<keyword evidence="10" id="KW-1185">Reference proteome</keyword>
<proteinExistence type="inferred from homology"/>
<evidence type="ECO:0000256" key="4">
    <source>
        <dbReference type="ARBA" id="ARBA00023172"/>
    </source>
</evidence>
<dbReference type="PROSITE" id="PS51898">
    <property type="entry name" value="TYR_RECOMBINASE"/>
    <property type="match status" value="1"/>
</dbReference>
<reference evidence="8 10" key="1">
    <citation type="submission" date="2018-05" db="EMBL/GenBank/DDBJ databases">
        <title>Flavobacterium sp. MEBiC07310.</title>
        <authorList>
            <person name="Baek K."/>
        </authorList>
    </citation>
    <scope>NUCLEOTIDE SEQUENCE [LARGE SCALE GENOMIC DNA]</scope>
    <source>
        <strain evidence="8 10">MEBiC07310</strain>
    </source>
</reference>
<evidence type="ECO:0000313" key="8">
    <source>
        <dbReference type="EMBL" id="AWM14180.1"/>
    </source>
</evidence>
<dbReference type="InterPro" id="IPR002104">
    <property type="entry name" value="Integrase_catalytic"/>
</dbReference>
<evidence type="ECO:0000256" key="1">
    <source>
        <dbReference type="ARBA" id="ARBA00008857"/>
    </source>
</evidence>
<dbReference type="Gene3D" id="1.10.443.10">
    <property type="entry name" value="Intergrase catalytic core"/>
    <property type="match status" value="1"/>
</dbReference>
<evidence type="ECO:0000259" key="7">
    <source>
        <dbReference type="PROSITE" id="PS51900"/>
    </source>
</evidence>
<dbReference type="PANTHER" id="PTHR30349:SF41">
    <property type="entry name" value="INTEGRASE_RECOMBINASE PROTEIN MJ0367-RELATED"/>
    <property type="match status" value="1"/>
</dbReference>
<keyword evidence="4" id="KW-0233">DNA recombination</keyword>
<dbReference type="KEGG" id="fse:DI487_10185"/>
<dbReference type="EMBL" id="CP029463">
    <property type="protein sequence ID" value="AWM14180.1"/>
    <property type="molecule type" value="Genomic_DNA"/>
</dbReference>
<protein>
    <recommendedName>
        <fullName evidence="11">Recombinase XerD</fullName>
    </recommendedName>
</protein>
<dbReference type="PANTHER" id="PTHR30349">
    <property type="entry name" value="PHAGE INTEGRASE-RELATED"/>
    <property type="match status" value="1"/>
</dbReference>
<evidence type="ECO:0000259" key="6">
    <source>
        <dbReference type="PROSITE" id="PS51898"/>
    </source>
</evidence>
<sequence length="357" mass="42632">MNKLKLKSCQDAKNNTYPIKNESYKVLVKDFENWLDILGYSESTIKNLPSHLREFFHYLENENINTINSLTVQQIKDYYNHLKTRNNQAREGGLSKAYLNKHQQALFKFNDYLKEHNHKGINIHLKREEQNQRDSLQILTQDEIKQLFKATDYSNEQERIRKRDKVILVLLYSCGLRRNEVVNLKIKDIVFDKERIHVRKGKNYKERFVPINEYNLRIIEEYIYDYRPAFYNYKQTEYLLINYRGKPLQGQSLSNRLTAIALITENRELITKNITPHILRHSIATHLLEKGAKIETISQFLGHSSLESTQIYTHLLEHKAKTNNDEQLHNILREKRLQQQEYSSIPKGYRTPKYMDE</sequence>
<evidence type="ECO:0000256" key="5">
    <source>
        <dbReference type="PROSITE-ProRule" id="PRU01248"/>
    </source>
</evidence>
<dbReference type="Gene3D" id="1.10.150.130">
    <property type="match status" value="1"/>
</dbReference>
<dbReference type="GO" id="GO:0006310">
    <property type="term" value="P:DNA recombination"/>
    <property type="evidence" value="ECO:0007669"/>
    <property type="project" value="UniProtKB-KW"/>
</dbReference>
<feature type="domain" description="Core-binding (CB)" evidence="7">
    <location>
        <begin position="22"/>
        <end position="114"/>
    </location>
</feature>
<dbReference type="Pfam" id="PF00589">
    <property type="entry name" value="Phage_integrase"/>
    <property type="match status" value="1"/>
</dbReference>
<dbReference type="InterPro" id="IPR011010">
    <property type="entry name" value="DNA_brk_join_enz"/>
</dbReference>
<feature type="domain" description="Tyr recombinase" evidence="6">
    <location>
        <begin position="134"/>
        <end position="329"/>
    </location>
</feature>
<dbReference type="PROSITE" id="PS51900">
    <property type="entry name" value="CB"/>
    <property type="match status" value="1"/>
</dbReference>
<accession>A0A2U8QVE8</accession>
<dbReference type="InterPro" id="IPR010998">
    <property type="entry name" value="Integrase_recombinase_N"/>
</dbReference>
<gene>
    <name evidence="8" type="ORF">DI487_10185</name>
    <name evidence="9" type="ORF">DI487_10230</name>
</gene>
<dbReference type="InterPro" id="IPR044068">
    <property type="entry name" value="CB"/>
</dbReference>
<dbReference type="KEGG" id="fse:DI487_10230"/>
<dbReference type="EMBL" id="CP029463">
    <property type="protein sequence ID" value="AWM14189.1"/>
    <property type="molecule type" value="Genomic_DNA"/>
</dbReference>
<evidence type="ECO:0000256" key="3">
    <source>
        <dbReference type="ARBA" id="ARBA00023125"/>
    </source>
</evidence>
<dbReference type="InterPro" id="IPR050090">
    <property type="entry name" value="Tyrosine_recombinase_XerCD"/>
</dbReference>
<dbReference type="GO" id="GO:0015074">
    <property type="term" value="P:DNA integration"/>
    <property type="evidence" value="ECO:0007669"/>
    <property type="project" value="UniProtKB-KW"/>
</dbReference>
<evidence type="ECO:0000313" key="10">
    <source>
        <dbReference type="Proteomes" id="UP000245429"/>
    </source>
</evidence>
<comment type="similarity">
    <text evidence="1">Belongs to the 'phage' integrase family.</text>
</comment>
<keyword evidence="3 5" id="KW-0238">DNA-binding</keyword>